<dbReference type="CDD" id="cd06581">
    <property type="entry name" value="TM_PBP1_LivM_like"/>
    <property type="match status" value="1"/>
</dbReference>
<dbReference type="RefSeq" id="WP_073455199.1">
    <property type="nucleotide sequence ID" value="NZ_CALGVN010000053.1"/>
</dbReference>
<dbReference type="GO" id="GO:0042941">
    <property type="term" value="P:D-alanine transmembrane transport"/>
    <property type="evidence" value="ECO:0007669"/>
    <property type="project" value="TreeGrafter"/>
</dbReference>
<keyword evidence="6 11" id="KW-0067">ATP-binding</keyword>
<dbReference type="PANTHER" id="PTHR45772">
    <property type="entry name" value="CONSERVED COMPONENT OF ABC TRANSPORTER FOR NATURAL AMINO ACIDS-RELATED"/>
    <property type="match status" value="1"/>
</dbReference>
<dbReference type="InterPro" id="IPR027417">
    <property type="entry name" value="P-loop_NTPase"/>
</dbReference>
<evidence type="ECO:0000259" key="10">
    <source>
        <dbReference type="PROSITE" id="PS50893"/>
    </source>
</evidence>
<protein>
    <submittedName>
        <fullName evidence="11">Amino acid/amide ABC transporter membrane protein 1, HAAT family /amino acid/amide ABC transporter membrane protein 2, HAAT family /amino acid/amide ABC transporter ATP-binding protein 1, HAAT family</fullName>
    </submittedName>
</protein>
<dbReference type="GO" id="GO:0005524">
    <property type="term" value="F:ATP binding"/>
    <property type="evidence" value="ECO:0007669"/>
    <property type="project" value="UniProtKB-KW"/>
</dbReference>
<proteinExistence type="predicted"/>
<evidence type="ECO:0000256" key="6">
    <source>
        <dbReference type="ARBA" id="ARBA00022840"/>
    </source>
</evidence>
<feature type="transmembrane region" description="Helical" evidence="9">
    <location>
        <begin position="238"/>
        <end position="257"/>
    </location>
</feature>
<dbReference type="InterPro" id="IPR051120">
    <property type="entry name" value="ABC_AA/LPS_Transport"/>
</dbReference>
<dbReference type="PROSITE" id="PS50893">
    <property type="entry name" value="ABC_TRANSPORTER_2"/>
    <property type="match status" value="1"/>
</dbReference>
<evidence type="ECO:0000256" key="3">
    <source>
        <dbReference type="ARBA" id="ARBA00022475"/>
    </source>
</evidence>
<gene>
    <name evidence="11" type="ORF">SAMN05443637_10237</name>
</gene>
<keyword evidence="2" id="KW-0813">Transport</keyword>
<dbReference type="GO" id="GO:0005304">
    <property type="term" value="F:L-valine transmembrane transporter activity"/>
    <property type="evidence" value="ECO:0007669"/>
    <property type="project" value="TreeGrafter"/>
</dbReference>
<dbReference type="STRING" id="1848.SAMN05443637_10237"/>
<dbReference type="GO" id="GO:0015188">
    <property type="term" value="F:L-isoleucine transmembrane transporter activity"/>
    <property type="evidence" value="ECO:0007669"/>
    <property type="project" value="TreeGrafter"/>
</dbReference>
<accession>A0A1M6P445</accession>
<feature type="domain" description="ABC transporter" evidence="10">
    <location>
        <begin position="645"/>
        <end position="887"/>
    </location>
</feature>
<dbReference type="GO" id="GO:0015192">
    <property type="term" value="F:L-phenylalanine transmembrane transporter activity"/>
    <property type="evidence" value="ECO:0007669"/>
    <property type="project" value="TreeGrafter"/>
</dbReference>
<keyword evidence="3" id="KW-1003">Cell membrane</keyword>
<feature type="transmembrane region" description="Helical" evidence="9">
    <location>
        <begin position="546"/>
        <end position="573"/>
    </location>
</feature>
<feature type="transmembrane region" description="Helical" evidence="9">
    <location>
        <begin position="456"/>
        <end position="474"/>
    </location>
</feature>
<dbReference type="GO" id="GO:1903805">
    <property type="term" value="P:L-valine import across plasma membrane"/>
    <property type="evidence" value="ECO:0007669"/>
    <property type="project" value="TreeGrafter"/>
</dbReference>
<evidence type="ECO:0000256" key="7">
    <source>
        <dbReference type="ARBA" id="ARBA00022989"/>
    </source>
</evidence>
<feature type="transmembrane region" description="Helical" evidence="9">
    <location>
        <begin position="263"/>
        <end position="280"/>
    </location>
</feature>
<dbReference type="CDD" id="cd03219">
    <property type="entry name" value="ABC_Mj1267_LivG_branched"/>
    <property type="match status" value="1"/>
</dbReference>
<evidence type="ECO:0000256" key="5">
    <source>
        <dbReference type="ARBA" id="ARBA00022741"/>
    </source>
</evidence>
<feature type="transmembrane region" description="Helical" evidence="9">
    <location>
        <begin position="505"/>
        <end position="526"/>
    </location>
</feature>
<dbReference type="SMART" id="SM00382">
    <property type="entry name" value="AAA"/>
    <property type="match status" value="1"/>
</dbReference>
<name>A0A1M6P445_PSETH</name>
<organism evidence="11 12">
    <name type="scientific">Pseudonocardia thermophila</name>
    <dbReference type="NCBI Taxonomy" id="1848"/>
    <lineage>
        <taxon>Bacteria</taxon>
        <taxon>Bacillati</taxon>
        <taxon>Actinomycetota</taxon>
        <taxon>Actinomycetes</taxon>
        <taxon>Pseudonocardiales</taxon>
        <taxon>Pseudonocardiaceae</taxon>
        <taxon>Pseudonocardia</taxon>
    </lineage>
</organism>
<dbReference type="GO" id="GO:0015808">
    <property type="term" value="P:L-alanine transport"/>
    <property type="evidence" value="ECO:0007669"/>
    <property type="project" value="TreeGrafter"/>
</dbReference>
<dbReference type="EMBL" id="FRAP01000002">
    <property type="protein sequence ID" value="SHK02698.1"/>
    <property type="molecule type" value="Genomic_DNA"/>
</dbReference>
<dbReference type="InterPro" id="IPR003593">
    <property type="entry name" value="AAA+_ATPase"/>
</dbReference>
<dbReference type="GO" id="GO:0016887">
    <property type="term" value="F:ATP hydrolysis activity"/>
    <property type="evidence" value="ECO:0007669"/>
    <property type="project" value="InterPro"/>
</dbReference>
<dbReference type="Gene3D" id="3.40.50.300">
    <property type="entry name" value="P-loop containing nucleotide triphosphate hydrolases"/>
    <property type="match status" value="1"/>
</dbReference>
<feature type="transmembrane region" description="Helical" evidence="9">
    <location>
        <begin position="6"/>
        <end position="26"/>
    </location>
</feature>
<dbReference type="SUPFAM" id="SSF52540">
    <property type="entry name" value="P-loop containing nucleoside triphosphate hydrolases"/>
    <property type="match status" value="1"/>
</dbReference>
<dbReference type="PANTHER" id="PTHR45772:SF7">
    <property type="entry name" value="AMINO ACID ABC TRANSPORTER ATP-BINDING PROTEIN"/>
    <property type="match status" value="1"/>
</dbReference>
<feature type="transmembrane region" description="Helical" evidence="9">
    <location>
        <begin position="300"/>
        <end position="320"/>
    </location>
</feature>
<evidence type="ECO:0000313" key="11">
    <source>
        <dbReference type="EMBL" id="SHK02698.1"/>
    </source>
</evidence>
<dbReference type="InterPro" id="IPR032823">
    <property type="entry name" value="BCA_ABC_TP_C"/>
</dbReference>
<feature type="transmembrane region" description="Helical" evidence="9">
    <location>
        <begin position="580"/>
        <end position="599"/>
    </location>
</feature>
<feature type="transmembrane region" description="Helical" evidence="9">
    <location>
        <begin position="95"/>
        <end position="114"/>
    </location>
</feature>
<dbReference type="GO" id="GO:0005886">
    <property type="term" value="C:plasma membrane"/>
    <property type="evidence" value="ECO:0007669"/>
    <property type="project" value="UniProtKB-SubCell"/>
</dbReference>
<keyword evidence="5" id="KW-0547">Nucleotide-binding</keyword>
<keyword evidence="4 9" id="KW-0812">Transmembrane</keyword>
<feature type="transmembrane region" description="Helical" evidence="9">
    <location>
        <begin position="404"/>
        <end position="423"/>
    </location>
</feature>
<reference evidence="11 12" key="1">
    <citation type="submission" date="2016-11" db="EMBL/GenBank/DDBJ databases">
        <authorList>
            <person name="Jaros S."/>
            <person name="Januszkiewicz K."/>
            <person name="Wedrychowicz H."/>
        </authorList>
    </citation>
    <scope>NUCLEOTIDE SEQUENCE [LARGE SCALE GENOMIC DNA]</scope>
    <source>
        <strain evidence="11 12">DSM 43832</strain>
    </source>
</reference>
<dbReference type="AlphaFoldDB" id="A0A1M6P445"/>
<dbReference type="Pfam" id="PF00005">
    <property type="entry name" value="ABC_tran"/>
    <property type="match status" value="1"/>
</dbReference>
<feature type="transmembrane region" description="Helical" evidence="9">
    <location>
        <begin position="188"/>
        <end position="207"/>
    </location>
</feature>
<feature type="transmembrane region" description="Helical" evidence="9">
    <location>
        <begin position="377"/>
        <end position="397"/>
    </location>
</feature>
<dbReference type="Pfam" id="PF02653">
    <property type="entry name" value="BPD_transp_2"/>
    <property type="match status" value="2"/>
</dbReference>
<keyword evidence="8 9" id="KW-0472">Membrane</keyword>
<dbReference type="InterPro" id="IPR003439">
    <property type="entry name" value="ABC_transporter-like_ATP-bd"/>
</dbReference>
<dbReference type="Pfam" id="PF12399">
    <property type="entry name" value="BCA_ABC_TP_C"/>
    <property type="match status" value="1"/>
</dbReference>
<dbReference type="OrthoDB" id="8724465at2"/>
<keyword evidence="7 9" id="KW-1133">Transmembrane helix</keyword>
<evidence type="ECO:0000256" key="2">
    <source>
        <dbReference type="ARBA" id="ARBA00022448"/>
    </source>
</evidence>
<dbReference type="InterPro" id="IPR043428">
    <property type="entry name" value="LivM-like"/>
</dbReference>
<dbReference type="GO" id="GO:1903806">
    <property type="term" value="P:L-isoleucine import across plasma membrane"/>
    <property type="evidence" value="ECO:0007669"/>
    <property type="project" value="TreeGrafter"/>
</dbReference>
<feature type="transmembrane region" description="Helical" evidence="9">
    <location>
        <begin position="58"/>
        <end position="83"/>
    </location>
</feature>
<evidence type="ECO:0000256" key="4">
    <source>
        <dbReference type="ARBA" id="ARBA00022692"/>
    </source>
</evidence>
<evidence type="ECO:0000256" key="8">
    <source>
        <dbReference type="ARBA" id="ARBA00023136"/>
    </source>
</evidence>
<dbReference type="Proteomes" id="UP000184363">
    <property type="component" value="Unassembled WGS sequence"/>
</dbReference>
<keyword evidence="12" id="KW-1185">Reference proteome</keyword>
<evidence type="ECO:0000256" key="1">
    <source>
        <dbReference type="ARBA" id="ARBA00004651"/>
    </source>
</evidence>
<sequence>MDLLQFALLGLGVGAAYVLMGQGIVLIHRGSGLLNFAQGGIALVAAQTFKLVRDDWGVPAPLALAAALAVAAAIGAAMQLLVLDRLRERSALVKLIATLGLLTLIEGVGVVLWGDSAVPMVGILPTDPVPLGGGIVVGADRLCLLAIGVALTAALWFVHGRTRFGTATSAVAENPAALAALGHSPARIATLNWVLGAVLAGLAGVLLAPITGLSVTALVLSVIPGLAAALVGRFSSYWWTLVGGLGIGVLQSEIVRFWDVPGLSQSVPFLVIIAMVVLRGRVLPARGEVSARAVRVGTGALRPAALVGVVIAGGLVLAGASGDWRLALTNSALTGILALSVVLVTGYAGQVSLAQLTIGGVGALAAANGSARLGLPFPLAVLFGTAVAVVVGLVVALPALRTRGLQLAVVTIGLGLAIEALVLRNPGLGGGFTGLTVGEPDVLGFSFDYLAHPVRYAALAGVAFLLAALALANLRRGPTGRRLLAVRASERAAACSGVGVLGAKLYAFGLGAAFGGFAGALAAFQFPRLDVADYTTLGSVTLLIQAMIGGIGYVGGAIVAGLAGAGGVVAELLSRVGESWTDAVILISGVVVLVNLVFYPDGVARTFAEVAGHALDEVRFLRPRRAGAERPPTAHPAARAERPTLRVEDLTVRFGGVVAVRGVSLQVRPGEVVGLIGPNGAGKTTIIDAVCGLVPSTGRISLGDTSLAGLSPRQRTRAGIGRTFQSLELFDDLSVLDNVRVAAESRDRRCYLLDLVRPRAIALPEVARTALTELDLTGVLDVAPEHLPAGQRGLVGVARTLATDPSIVLLDEPASGLDDEARAEIVRLIRHLAEQRGLGVLLVEHDVRLVAEASDRIVALALGEVICEGSPAEVLSHPRVVEVYLGSDSPVQPAVVGGAE</sequence>
<dbReference type="InterPro" id="IPR001851">
    <property type="entry name" value="ABC_transp_permease"/>
</dbReference>
<evidence type="ECO:0000313" key="12">
    <source>
        <dbReference type="Proteomes" id="UP000184363"/>
    </source>
</evidence>
<feature type="transmembrane region" description="Helical" evidence="9">
    <location>
        <begin position="326"/>
        <end position="346"/>
    </location>
</feature>
<dbReference type="CDD" id="cd06582">
    <property type="entry name" value="TM_PBP1_LivH_like"/>
    <property type="match status" value="1"/>
</dbReference>
<feature type="transmembrane region" description="Helical" evidence="9">
    <location>
        <begin position="134"/>
        <end position="158"/>
    </location>
</feature>
<evidence type="ECO:0000256" key="9">
    <source>
        <dbReference type="SAM" id="Phobius"/>
    </source>
</evidence>
<comment type="subcellular location">
    <subcellularLocation>
        <location evidence="1">Cell membrane</location>
        <topology evidence="1">Multi-pass membrane protein</topology>
    </subcellularLocation>
</comment>